<sequence>MLGVEDPVERARIVVDGIEGGKYVEDAMKRPLPPPDMDAL</sequence>
<dbReference type="Proteomes" id="UP001156905">
    <property type="component" value="Unassembled WGS sequence"/>
</dbReference>
<dbReference type="EMBL" id="BSOW01000065">
    <property type="protein sequence ID" value="GLR92087.1"/>
    <property type="molecule type" value="Genomic_DNA"/>
</dbReference>
<name>A0ABQ6BIL7_9BRAD</name>
<reference evidence="2" key="1">
    <citation type="journal article" date="2019" name="Int. J. Syst. Evol. Microbiol.">
        <title>The Global Catalogue of Microorganisms (GCM) 10K type strain sequencing project: providing services to taxonomists for standard genome sequencing and annotation.</title>
        <authorList>
            <consortium name="The Broad Institute Genomics Platform"/>
            <consortium name="The Broad Institute Genome Sequencing Center for Infectious Disease"/>
            <person name="Wu L."/>
            <person name="Ma J."/>
        </authorList>
    </citation>
    <scope>NUCLEOTIDE SEQUENCE [LARGE SCALE GENOMIC DNA]</scope>
    <source>
        <strain evidence="2">NBRC 102520</strain>
    </source>
</reference>
<organism evidence="1 2">
    <name type="scientific">Bradyrhizobium iriomotense</name>
    <dbReference type="NCBI Taxonomy" id="441950"/>
    <lineage>
        <taxon>Bacteria</taxon>
        <taxon>Pseudomonadati</taxon>
        <taxon>Pseudomonadota</taxon>
        <taxon>Alphaproteobacteria</taxon>
        <taxon>Hyphomicrobiales</taxon>
        <taxon>Nitrobacteraceae</taxon>
        <taxon>Bradyrhizobium</taxon>
    </lineage>
</organism>
<gene>
    <name evidence="1" type="ORF">GCM10007857_88060</name>
</gene>
<evidence type="ECO:0000313" key="2">
    <source>
        <dbReference type="Proteomes" id="UP001156905"/>
    </source>
</evidence>
<accession>A0ABQ6BIL7</accession>
<keyword evidence="2" id="KW-1185">Reference proteome</keyword>
<proteinExistence type="predicted"/>
<comment type="caution">
    <text evidence="1">The sequence shown here is derived from an EMBL/GenBank/DDBJ whole genome shotgun (WGS) entry which is preliminary data.</text>
</comment>
<evidence type="ECO:0000313" key="1">
    <source>
        <dbReference type="EMBL" id="GLR92087.1"/>
    </source>
</evidence>
<protein>
    <submittedName>
        <fullName evidence="1">Uncharacterized protein</fullName>
    </submittedName>
</protein>